<dbReference type="OrthoDB" id="660555at2759"/>
<evidence type="ECO:0000313" key="4">
    <source>
        <dbReference type="EMBL" id="KAJ3511117.1"/>
    </source>
</evidence>
<accession>A0A9W8MXU4</accession>
<comment type="caution">
    <text evidence="4">The sequence shown here is derived from an EMBL/GenBank/DDBJ whole genome shotgun (WGS) entry which is preliminary data.</text>
</comment>
<dbReference type="InterPro" id="IPR032675">
    <property type="entry name" value="LRR_dom_sf"/>
</dbReference>
<evidence type="ECO:0000256" key="3">
    <source>
        <dbReference type="SAM" id="MobiDB-lite"/>
    </source>
</evidence>
<evidence type="ECO:0000313" key="5">
    <source>
        <dbReference type="Proteomes" id="UP001148786"/>
    </source>
</evidence>
<reference evidence="4" key="1">
    <citation type="submission" date="2022-07" db="EMBL/GenBank/DDBJ databases">
        <title>Genome Sequence of Agrocybe chaxingu.</title>
        <authorList>
            <person name="Buettner E."/>
        </authorList>
    </citation>
    <scope>NUCLEOTIDE SEQUENCE</scope>
    <source>
        <strain evidence="4">MP-N11</strain>
    </source>
</reference>
<gene>
    <name evidence="4" type="ORF">NLJ89_g4288</name>
</gene>
<evidence type="ECO:0000256" key="1">
    <source>
        <dbReference type="ARBA" id="ARBA00022614"/>
    </source>
</evidence>
<dbReference type="Proteomes" id="UP001148786">
    <property type="component" value="Unassembled WGS sequence"/>
</dbReference>
<dbReference type="InterPro" id="IPR001611">
    <property type="entry name" value="Leu-rich_rpt"/>
</dbReference>
<feature type="compositionally biased region" description="Basic and acidic residues" evidence="3">
    <location>
        <begin position="36"/>
        <end position="47"/>
    </location>
</feature>
<feature type="compositionally biased region" description="Low complexity" evidence="3">
    <location>
        <begin position="16"/>
        <end position="30"/>
    </location>
</feature>
<dbReference type="EMBL" id="JANKHO010000348">
    <property type="protein sequence ID" value="KAJ3511117.1"/>
    <property type="molecule type" value="Genomic_DNA"/>
</dbReference>
<sequence length="495" mass="54853">MLPIHYDKLYTPPSSPASLTSSTWNNSSSPPSSPTHSDEGEREHDAPQTRVIDPLAGAYNAYRAKRTSTVFTPPCTPQKKARWAYRSEPDMNTDMEEQRPTPVVSADNVEFALWEEAVENVFSSGQRKVDLTGCHLTKIPPRSILDLGKMVVLPETGEFTDDSRIAIKPVDSLEKRRAFTRVQTAPASTSLGWGSGEGMQKSVSSSHVLSGTSREHVDLYLANNSISKLPVELWSLHNLRVLSLRHNEISYLPPEIGKLENLTDLNVARNQLKFLPAELMEMRSLTKLIVLPNPFLPDPQTIGQPRVSETRWHTGLAVPALTELCLRVLLARPFTSFFVDRTKTSQTLLEEMYELPIPTGPSYRPISAPLRRTLSNCVRGSIATDDEVVASEKSVEGEAAASHPSGIGLCPKAEHKRTHSIFIQHAEERFTWVEMIAGIQIGGVAPLRWRGCQRGCLEFLSPAQEEAAGNEDVPMEDPEVVQTVQLGSSELDFED</sequence>
<dbReference type="InterPro" id="IPR050216">
    <property type="entry name" value="LRR_domain-containing"/>
</dbReference>
<keyword evidence="1" id="KW-0433">Leucine-rich repeat</keyword>
<keyword evidence="5" id="KW-1185">Reference proteome</keyword>
<dbReference type="PANTHER" id="PTHR48051">
    <property type="match status" value="1"/>
</dbReference>
<evidence type="ECO:0000256" key="2">
    <source>
        <dbReference type="ARBA" id="ARBA00022737"/>
    </source>
</evidence>
<dbReference type="SMART" id="SM00369">
    <property type="entry name" value="LRR_TYP"/>
    <property type="match status" value="2"/>
</dbReference>
<proteinExistence type="predicted"/>
<dbReference type="PROSITE" id="PS51450">
    <property type="entry name" value="LRR"/>
    <property type="match status" value="1"/>
</dbReference>
<dbReference type="PANTHER" id="PTHR48051:SF1">
    <property type="entry name" value="RAS SUPPRESSOR PROTEIN 1"/>
    <property type="match status" value="1"/>
</dbReference>
<dbReference type="AlphaFoldDB" id="A0A9W8MXU4"/>
<dbReference type="SUPFAM" id="SSF52075">
    <property type="entry name" value="Outer arm dynein light chain 1"/>
    <property type="match status" value="1"/>
</dbReference>
<organism evidence="4 5">
    <name type="scientific">Agrocybe chaxingu</name>
    <dbReference type="NCBI Taxonomy" id="84603"/>
    <lineage>
        <taxon>Eukaryota</taxon>
        <taxon>Fungi</taxon>
        <taxon>Dikarya</taxon>
        <taxon>Basidiomycota</taxon>
        <taxon>Agaricomycotina</taxon>
        <taxon>Agaricomycetes</taxon>
        <taxon>Agaricomycetidae</taxon>
        <taxon>Agaricales</taxon>
        <taxon>Agaricineae</taxon>
        <taxon>Strophariaceae</taxon>
        <taxon>Agrocybe</taxon>
    </lineage>
</organism>
<protein>
    <submittedName>
        <fullName evidence="4">Uncharacterized protein</fullName>
    </submittedName>
</protein>
<dbReference type="InterPro" id="IPR003591">
    <property type="entry name" value="Leu-rich_rpt_typical-subtyp"/>
</dbReference>
<feature type="region of interest" description="Disordered" evidence="3">
    <location>
        <begin position="1"/>
        <end position="51"/>
    </location>
</feature>
<dbReference type="Gene3D" id="3.80.10.10">
    <property type="entry name" value="Ribonuclease Inhibitor"/>
    <property type="match status" value="1"/>
</dbReference>
<dbReference type="GO" id="GO:0005737">
    <property type="term" value="C:cytoplasm"/>
    <property type="evidence" value="ECO:0007669"/>
    <property type="project" value="TreeGrafter"/>
</dbReference>
<dbReference type="Pfam" id="PF13855">
    <property type="entry name" value="LRR_8"/>
    <property type="match status" value="1"/>
</dbReference>
<name>A0A9W8MXU4_9AGAR</name>
<keyword evidence="2" id="KW-0677">Repeat</keyword>